<comment type="similarity">
    <text evidence="2">Belongs to the nuclear hormone receptor family.</text>
</comment>
<dbReference type="SMART" id="SM00399">
    <property type="entry name" value="ZnF_C4"/>
    <property type="match status" value="1"/>
</dbReference>
<dbReference type="SUPFAM" id="SSF57716">
    <property type="entry name" value="Glucocorticoid receptor-like (DNA-binding domain)"/>
    <property type="match status" value="1"/>
</dbReference>
<dbReference type="SMART" id="SM00430">
    <property type="entry name" value="HOLI"/>
    <property type="match status" value="1"/>
</dbReference>
<dbReference type="GO" id="GO:0000978">
    <property type="term" value="F:RNA polymerase II cis-regulatory region sequence-specific DNA binding"/>
    <property type="evidence" value="ECO:0007669"/>
    <property type="project" value="InterPro"/>
</dbReference>
<dbReference type="InterPro" id="IPR035500">
    <property type="entry name" value="NHR-like_dom_sf"/>
</dbReference>
<comment type="subcellular location">
    <subcellularLocation>
        <location evidence="1">Nucleus</location>
    </subcellularLocation>
</comment>
<keyword evidence="15" id="KW-1185">Reference proteome</keyword>
<dbReference type="CDD" id="cd06960">
    <property type="entry name" value="NR_DBD_HNF4A"/>
    <property type="match status" value="1"/>
</dbReference>
<protein>
    <submittedName>
        <fullName evidence="14">Nuclear hormone receptor family member nhr-40</fullName>
    </submittedName>
</protein>
<name>A0AAN8IUV2_TRICO</name>
<dbReference type="InterPro" id="IPR013088">
    <property type="entry name" value="Znf_NHR/GATA"/>
</dbReference>
<reference evidence="14 15" key="1">
    <citation type="submission" date="2019-10" db="EMBL/GenBank/DDBJ databases">
        <title>Assembly and Annotation for the nematode Trichostrongylus colubriformis.</title>
        <authorList>
            <person name="Martin J."/>
        </authorList>
    </citation>
    <scope>NUCLEOTIDE SEQUENCE [LARGE SCALE GENOMIC DNA]</scope>
    <source>
        <strain evidence="14">G859</strain>
        <tissue evidence="14">Whole worm</tissue>
    </source>
</reference>
<dbReference type="PROSITE" id="PS51030">
    <property type="entry name" value="NUCLEAR_REC_DBD_2"/>
    <property type="match status" value="1"/>
</dbReference>
<dbReference type="GO" id="GO:0003700">
    <property type="term" value="F:DNA-binding transcription factor activity"/>
    <property type="evidence" value="ECO:0007669"/>
    <property type="project" value="InterPro"/>
</dbReference>
<dbReference type="GO" id="GO:0005634">
    <property type="term" value="C:nucleus"/>
    <property type="evidence" value="ECO:0007669"/>
    <property type="project" value="UniProtKB-SubCell"/>
</dbReference>
<evidence type="ECO:0000256" key="2">
    <source>
        <dbReference type="ARBA" id="ARBA00005993"/>
    </source>
</evidence>
<feature type="compositionally biased region" description="Polar residues" evidence="11">
    <location>
        <begin position="122"/>
        <end position="138"/>
    </location>
</feature>
<evidence type="ECO:0000256" key="10">
    <source>
        <dbReference type="ARBA" id="ARBA00023242"/>
    </source>
</evidence>
<evidence type="ECO:0000313" key="15">
    <source>
        <dbReference type="Proteomes" id="UP001331761"/>
    </source>
</evidence>
<feature type="domain" description="Nuclear receptor" evidence="12">
    <location>
        <begin position="12"/>
        <end position="87"/>
    </location>
</feature>
<dbReference type="PRINTS" id="PR00047">
    <property type="entry name" value="STROIDFINGER"/>
</dbReference>
<dbReference type="PROSITE" id="PS00031">
    <property type="entry name" value="NUCLEAR_REC_DBD_1"/>
    <property type="match status" value="1"/>
</dbReference>
<dbReference type="AlphaFoldDB" id="A0AAN8IUV2"/>
<evidence type="ECO:0000256" key="8">
    <source>
        <dbReference type="ARBA" id="ARBA00023163"/>
    </source>
</evidence>
<dbReference type="Proteomes" id="UP001331761">
    <property type="component" value="Unassembled WGS sequence"/>
</dbReference>
<dbReference type="InterPro" id="IPR049636">
    <property type="entry name" value="HNF4-like_DBD"/>
</dbReference>
<keyword evidence="3" id="KW-0479">Metal-binding</keyword>
<keyword evidence="5" id="KW-0862">Zinc</keyword>
<evidence type="ECO:0000256" key="4">
    <source>
        <dbReference type="ARBA" id="ARBA00022771"/>
    </source>
</evidence>
<proteinExistence type="inferred from homology"/>
<dbReference type="GO" id="GO:0008270">
    <property type="term" value="F:zinc ion binding"/>
    <property type="evidence" value="ECO:0007669"/>
    <property type="project" value="UniProtKB-KW"/>
</dbReference>
<gene>
    <name evidence="14" type="ORF">GCK32_004424</name>
</gene>
<feature type="compositionally biased region" description="Basic and acidic residues" evidence="11">
    <location>
        <begin position="103"/>
        <end position="120"/>
    </location>
</feature>
<evidence type="ECO:0000256" key="7">
    <source>
        <dbReference type="ARBA" id="ARBA00023125"/>
    </source>
</evidence>
<dbReference type="Gene3D" id="3.30.50.10">
    <property type="entry name" value="Erythroid Transcription Factor GATA-1, subunit A"/>
    <property type="match status" value="1"/>
</dbReference>
<dbReference type="Pfam" id="PF00105">
    <property type="entry name" value="zf-C4"/>
    <property type="match status" value="1"/>
</dbReference>
<evidence type="ECO:0000256" key="3">
    <source>
        <dbReference type="ARBA" id="ARBA00022723"/>
    </source>
</evidence>
<organism evidence="14 15">
    <name type="scientific">Trichostrongylus colubriformis</name>
    <name type="common">Black scour worm</name>
    <dbReference type="NCBI Taxonomy" id="6319"/>
    <lineage>
        <taxon>Eukaryota</taxon>
        <taxon>Metazoa</taxon>
        <taxon>Ecdysozoa</taxon>
        <taxon>Nematoda</taxon>
        <taxon>Chromadorea</taxon>
        <taxon>Rhabditida</taxon>
        <taxon>Rhabditina</taxon>
        <taxon>Rhabditomorpha</taxon>
        <taxon>Strongyloidea</taxon>
        <taxon>Trichostrongylidae</taxon>
        <taxon>Trichostrongylus</taxon>
    </lineage>
</organism>
<dbReference type="SUPFAM" id="SSF48508">
    <property type="entry name" value="Nuclear receptor ligand-binding domain"/>
    <property type="match status" value="1"/>
</dbReference>
<sequence>MTNSKREKIPEGTLCVVCADLASGVHYSVPSCNGCKTFFRRALVNKQTFTCQFSGDCVVGKSVRCVCRSCRLKKCFDMGMDPKAIQHDRDKIRYTKALKKKKEEERRLKEQSDLSLKEEVGSPSSATSDQYVNTSTPSSSNMMIIPELDNFAFDHESQQDVKLLVDDLMRLEEKMHMVRRACRFEPHTSATSCMYNRCLFDDYEWMRENSQPLHTTTLPSQCTLESLRLWFVRDLSLMMEWGKCLPIMDRLLLNDKLALMKAFAPIFPLLQLAYYTTSPEDSGIVISKSLSDFAFFYQGSSQRSKYAEGLSSTGKKTIEAERLRLLSQLFLWISNERGKASQLLFSNLLMMTATLNKVASFVRRVFDINHIFNRTNDLIDQLIIVGL</sequence>
<dbReference type="InterPro" id="IPR001628">
    <property type="entry name" value="Znf_hrmn_rcpt"/>
</dbReference>
<keyword evidence="9 14" id="KW-0675">Receptor</keyword>
<feature type="region of interest" description="Disordered" evidence="11">
    <location>
        <begin position="103"/>
        <end position="138"/>
    </location>
</feature>
<accession>A0AAN8IUV2</accession>
<comment type="caution">
    <text evidence="14">The sequence shown here is derived from an EMBL/GenBank/DDBJ whole genome shotgun (WGS) entry which is preliminary data.</text>
</comment>
<dbReference type="Gene3D" id="1.10.565.10">
    <property type="entry name" value="Retinoid X Receptor"/>
    <property type="match status" value="1"/>
</dbReference>
<evidence type="ECO:0000259" key="12">
    <source>
        <dbReference type="PROSITE" id="PS51030"/>
    </source>
</evidence>
<dbReference type="EMBL" id="WIXE01024431">
    <property type="protein sequence ID" value="KAK5965599.1"/>
    <property type="molecule type" value="Genomic_DNA"/>
</dbReference>
<evidence type="ECO:0000256" key="9">
    <source>
        <dbReference type="ARBA" id="ARBA00023170"/>
    </source>
</evidence>
<dbReference type="PROSITE" id="PS51843">
    <property type="entry name" value="NR_LBD"/>
    <property type="match status" value="1"/>
</dbReference>
<evidence type="ECO:0000256" key="1">
    <source>
        <dbReference type="ARBA" id="ARBA00004123"/>
    </source>
</evidence>
<keyword evidence="8" id="KW-0804">Transcription</keyword>
<evidence type="ECO:0000259" key="13">
    <source>
        <dbReference type="PROSITE" id="PS51843"/>
    </source>
</evidence>
<dbReference type="PANTHER" id="PTHR24083">
    <property type="entry name" value="NUCLEAR HORMONE RECEPTOR"/>
    <property type="match status" value="1"/>
</dbReference>
<keyword evidence="7" id="KW-0238">DNA-binding</keyword>
<evidence type="ECO:0000256" key="5">
    <source>
        <dbReference type="ARBA" id="ARBA00022833"/>
    </source>
</evidence>
<evidence type="ECO:0000313" key="14">
    <source>
        <dbReference type="EMBL" id="KAK5965599.1"/>
    </source>
</evidence>
<dbReference type="InterPro" id="IPR050274">
    <property type="entry name" value="Nuclear_hormone_rcpt_NR2"/>
</dbReference>
<keyword evidence="6" id="KW-0805">Transcription regulation</keyword>
<keyword evidence="4" id="KW-0863">Zinc-finger</keyword>
<evidence type="ECO:0000256" key="6">
    <source>
        <dbReference type="ARBA" id="ARBA00023015"/>
    </source>
</evidence>
<evidence type="ECO:0000256" key="11">
    <source>
        <dbReference type="SAM" id="MobiDB-lite"/>
    </source>
</evidence>
<keyword evidence="10" id="KW-0539">Nucleus</keyword>
<dbReference type="FunFam" id="3.30.50.10:FF:000030">
    <property type="entry name" value="Nuclear Hormone Receptor family"/>
    <property type="match status" value="1"/>
</dbReference>
<feature type="domain" description="NR LBD" evidence="13">
    <location>
        <begin position="173"/>
        <end position="387"/>
    </location>
</feature>
<dbReference type="InterPro" id="IPR000536">
    <property type="entry name" value="Nucl_hrmn_rcpt_lig-bd"/>
</dbReference>